<comment type="caution">
    <text evidence="1">The sequence shown here is derived from an EMBL/GenBank/DDBJ whole genome shotgun (WGS) entry which is preliminary data.</text>
</comment>
<evidence type="ECO:0000313" key="2">
    <source>
        <dbReference type="Proteomes" id="UP001292094"/>
    </source>
</evidence>
<protein>
    <submittedName>
        <fullName evidence="1">Uncharacterized protein</fullName>
    </submittedName>
</protein>
<dbReference type="Proteomes" id="UP001292094">
    <property type="component" value="Unassembled WGS sequence"/>
</dbReference>
<dbReference type="AlphaFoldDB" id="A0AAE1P1B3"/>
<keyword evidence="2" id="KW-1185">Reference proteome</keyword>
<dbReference type="EMBL" id="JAWZYT010003148">
    <property type="protein sequence ID" value="KAK4299938.1"/>
    <property type="molecule type" value="Genomic_DNA"/>
</dbReference>
<sequence length="89" mass="10083">MEACGVFIGFHVSVFAGKGKTNSLKFLTSNNEAQDTFLEVGKEWDLSQELMDKLEAFTCLLYVPKVSTTKVKELRYHLFCAKKGEIESR</sequence>
<proteinExistence type="predicted"/>
<evidence type="ECO:0000313" key="1">
    <source>
        <dbReference type="EMBL" id="KAK4299938.1"/>
    </source>
</evidence>
<organism evidence="1 2">
    <name type="scientific">Petrolisthes manimaculis</name>
    <dbReference type="NCBI Taxonomy" id="1843537"/>
    <lineage>
        <taxon>Eukaryota</taxon>
        <taxon>Metazoa</taxon>
        <taxon>Ecdysozoa</taxon>
        <taxon>Arthropoda</taxon>
        <taxon>Crustacea</taxon>
        <taxon>Multicrustacea</taxon>
        <taxon>Malacostraca</taxon>
        <taxon>Eumalacostraca</taxon>
        <taxon>Eucarida</taxon>
        <taxon>Decapoda</taxon>
        <taxon>Pleocyemata</taxon>
        <taxon>Anomura</taxon>
        <taxon>Galatheoidea</taxon>
        <taxon>Porcellanidae</taxon>
        <taxon>Petrolisthes</taxon>
    </lineage>
</organism>
<name>A0AAE1P1B3_9EUCA</name>
<reference evidence="1" key="1">
    <citation type="submission" date="2023-11" db="EMBL/GenBank/DDBJ databases">
        <title>Genome assemblies of two species of porcelain crab, Petrolisthes cinctipes and Petrolisthes manimaculis (Anomura: Porcellanidae).</title>
        <authorList>
            <person name="Angst P."/>
        </authorList>
    </citation>
    <scope>NUCLEOTIDE SEQUENCE</scope>
    <source>
        <strain evidence="1">PB745_02</strain>
        <tissue evidence="1">Gill</tissue>
    </source>
</reference>
<gene>
    <name evidence="1" type="ORF">Pmani_027822</name>
</gene>
<accession>A0AAE1P1B3</accession>